<organism evidence="2 3">
    <name type="scientific">Micromonospora olivasterospora</name>
    <dbReference type="NCBI Taxonomy" id="1880"/>
    <lineage>
        <taxon>Bacteria</taxon>
        <taxon>Bacillati</taxon>
        <taxon>Actinomycetota</taxon>
        <taxon>Actinomycetes</taxon>
        <taxon>Micromonosporales</taxon>
        <taxon>Micromonosporaceae</taxon>
        <taxon>Micromonospora</taxon>
    </lineage>
</organism>
<evidence type="ECO:0000313" key="3">
    <source>
        <dbReference type="Proteomes" id="UP000319825"/>
    </source>
</evidence>
<name>A0A562IC78_MICOL</name>
<comment type="caution">
    <text evidence="2">The sequence shown here is derived from an EMBL/GenBank/DDBJ whole genome shotgun (WGS) entry which is preliminary data.</text>
</comment>
<dbReference type="AlphaFoldDB" id="A0A562IC78"/>
<feature type="domain" description="Cysteinyl-tRNA ligase anticodon binding" evidence="1">
    <location>
        <begin position="9"/>
        <end position="38"/>
    </location>
</feature>
<dbReference type="InterPro" id="IPR056411">
    <property type="entry name" value="CysS_C"/>
</dbReference>
<dbReference type="Pfam" id="PF23493">
    <property type="entry name" value="CysS_C"/>
    <property type="match status" value="1"/>
</dbReference>
<dbReference type="RefSeq" id="WP_170286312.1">
    <property type="nucleotide sequence ID" value="NZ_BAAATQ010000104.1"/>
</dbReference>
<accession>A0A562IC78</accession>
<reference evidence="2 3" key="1">
    <citation type="submission" date="2019-07" db="EMBL/GenBank/DDBJ databases">
        <title>R&amp;d 2014.</title>
        <authorList>
            <person name="Klenk H.-P."/>
        </authorList>
    </citation>
    <scope>NUCLEOTIDE SEQUENCE [LARGE SCALE GENOMIC DNA]</scope>
    <source>
        <strain evidence="2 3">DSM 43868</strain>
    </source>
</reference>
<evidence type="ECO:0000313" key="2">
    <source>
        <dbReference type="EMBL" id="TWH68639.1"/>
    </source>
</evidence>
<protein>
    <recommendedName>
        <fullName evidence="1">Cysteinyl-tRNA ligase anticodon binding domain-containing protein</fullName>
    </recommendedName>
</protein>
<keyword evidence="3" id="KW-1185">Reference proteome</keyword>
<dbReference type="EMBL" id="VLKE01000001">
    <property type="protein sequence ID" value="TWH68639.1"/>
    <property type="molecule type" value="Genomic_DNA"/>
</dbReference>
<dbReference type="Proteomes" id="UP000319825">
    <property type="component" value="Unassembled WGS sequence"/>
</dbReference>
<sequence>MAATTGPAGRGGDARDLRRELARVGVVVRDEEKRQYWRLTRGGTASARSGHPYG</sequence>
<gene>
    <name evidence="2" type="ORF">JD77_03636</name>
</gene>
<proteinExistence type="predicted"/>
<evidence type="ECO:0000259" key="1">
    <source>
        <dbReference type="Pfam" id="PF23493"/>
    </source>
</evidence>